<dbReference type="Proteomes" id="UP001303115">
    <property type="component" value="Unassembled WGS sequence"/>
</dbReference>
<dbReference type="InterPro" id="IPR002110">
    <property type="entry name" value="Ankyrin_rpt"/>
</dbReference>
<comment type="caution">
    <text evidence="7">The sequence shown here is derived from an EMBL/GenBank/DDBJ whole genome shotgun (WGS) entry which is preliminary data.</text>
</comment>
<accession>A0AAN6PM61</accession>
<evidence type="ECO:0000313" key="8">
    <source>
        <dbReference type="Proteomes" id="UP001303115"/>
    </source>
</evidence>
<evidence type="ECO:0000256" key="4">
    <source>
        <dbReference type="ARBA" id="ARBA00022833"/>
    </source>
</evidence>
<feature type="repeat" description="ANK" evidence="6">
    <location>
        <begin position="352"/>
        <end position="384"/>
    </location>
</feature>
<dbReference type="InterPro" id="IPR036770">
    <property type="entry name" value="Ankyrin_rpt-contain_sf"/>
</dbReference>
<evidence type="ECO:0000256" key="2">
    <source>
        <dbReference type="ARBA" id="ARBA00022737"/>
    </source>
</evidence>
<reference evidence="8" key="1">
    <citation type="journal article" date="2023" name="Mol. Phylogenet. Evol.">
        <title>Genome-scale phylogeny and comparative genomics of the fungal order Sordariales.</title>
        <authorList>
            <person name="Hensen N."/>
            <person name="Bonometti L."/>
            <person name="Westerberg I."/>
            <person name="Brannstrom I.O."/>
            <person name="Guillou S."/>
            <person name="Cros-Aarteil S."/>
            <person name="Calhoun S."/>
            <person name="Haridas S."/>
            <person name="Kuo A."/>
            <person name="Mondo S."/>
            <person name="Pangilinan J."/>
            <person name="Riley R."/>
            <person name="LaButti K."/>
            <person name="Andreopoulos B."/>
            <person name="Lipzen A."/>
            <person name="Chen C."/>
            <person name="Yan M."/>
            <person name="Daum C."/>
            <person name="Ng V."/>
            <person name="Clum A."/>
            <person name="Steindorff A."/>
            <person name="Ohm R.A."/>
            <person name="Martin F."/>
            <person name="Silar P."/>
            <person name="Natvig D.O."/>
            <person name="Lalanne C."/>
            <person name="Gautier V."/>
            <person name="Ament-Velasquez S.L."/>
            <person name="Kruys A."/>
            <person name="Hutchinson M.I."/>
            <person name="Powell A.J."/>
            <person name="Barry K."/>
            <person name="Miller A.N."/>
            <person name="Grigoriev I.V."/>
            <person name="Debuchy R."/>
            <person name="Gladieux P."/>
            <person name="Hiltunen Thoren M."/>
            <person name="Johannesson H."/>
        </authorList>
    </citation>
    <scope>NUCLEOTIDE SEQUENCE [LARGE SCALE GENOMIC DNA]</scope>
    <source>
        <strain evidence="8">CBS 284.82</strain>
    </source>
</reference>
<dbReference type="CDD" id="cd02249">
    <property type="entry name" value="ZZ"/>
    <property type="match status" value="1"/>
</dbReference>
<dbReference type="GO" id="GO:0008270">
    <property type="term" value="F:zinc ion binding"/>
    <property type="evidence" value="ECO:0007669"/>
    <property type="project" value="UniProtKB-KW"/>
</dbReference>
<proteinExistence type="predicted"/>
<dbReference type="PANTHER" id="PTHR24126:SF14">
    <property type="entry name" value="ANK_REP_REGION DOMAIN-CONTAINING PROTEIN"/>
    <property type="match status" value="1"/>
</dbReference>
<organism evidence="7 8">
    <name type="scientific">Parachaetomium inaequale</name>
    <dbReference type="NCBI Taxonomy" id="2588326"/>
    <lineage>
        <taxon>Eukaryota</taxon>
        <taxon>Fungi</taxon>
        <taxon>Dikarya</taxon>
        <taxon>Ascomycota</taxon>
        <taxon>Pezizomycotina</taxon>
        <taxon>Sordariomycetes</taxon>
        <taxon>Sordariomycetidae</taxon>
        <taxon>Sordariales</taxon>
        <taxon>Chaetomiaceae</taxon>
        <taxon>Parachaetomium</taxon>
    </lineage>
</organism>
<evidence type="ECO:0000256" key="3">
    <source>
        <dbReference type="ARBA" id="ARBA00022771"/>
    </source>
</evidence>
<dbReference type="Gene3D" id="1.25.40.20">
    <property type="entry name" value="Ankyrin repeat-containing domain"/>
    <property type="match status" value="4"/>
</dbReference>
<dbReference type="Gene3D" id="3.30.60.90">
    <property type="match status" value="1"/>
</dbReference>
<dbReference type="SUPFAM" id="SSF48403">
    <property type="entry name" value="Ankyrin repeat"/>
    <property type="match status" value="3"/>
</dbReference>
<dbReference type="AlphaFoldDB" id="A0AAN6PM61"/>
<evidence type="ECO:0000313" key="7">
    <source>
        <dbReference type="EMBL" id="KAK4043332.1"/>
    </source>
</evidence>
<evidence type="ECO:0000256" key="6">
    <source>
        <dbReference type="PROSITE-ProRule" id="PRU00023"/>
    </source>
</evidence>
<evidence type="ECO:0000256" key="5">
    <source>
        <dbReference type="ARBA" id="ARBA00023043"/>
    </source>
</evidence>
<keyword evidence="5 6" id="KW-0040">ANK repeat</keyword>
<protein>
    <submittedName>
        <fullName evidence="7">Ankyrin repeat-containing domain protein</fullName>
    </submittedName>
</protein>
<dbReference type="PRINTS" id="PR01415">
    <property type="entry name" value="ANKYRIN"/>
</dbReference>
<keyword evidence="1" id="KW-0479">Metal-binding</keyword>
<dbReference type="InterPro" id="IPR043145">
    <property type="entry name" value="Znf_ZZ_sf"/>
</dbReference>
<name>A0AAN6PM61_9PEZI</name>
<keyword evidence="8" id="KW-1185">Reference proteome</keyword>
<dbReference type="PANTHER" id="PTHR24126">
    <property type="entry name" value="ANKYRIN REPEAT, PH AND SEC7 DOMAIN CONTAINING PROTEIN SECG-RELATED"/>
    <property type="match status" value="1"/>
</dbReference>
<keyword evidence="2" id="KW-0677">Repeat</keyword>
<feature type="repeat" description="ANK" evidence="6">
    <location>
        <begin position="706"/>
        <end position="739"/>
    </location>
</feature>
<evidence type="ECO:0000256" key="1">
    <source>
        <dbReference type="ARBA" id="ARBA00022723"/>
    </source>
</evidence>
<dbReference type="SUPFAM" id="SSF57850">
    <property type="entry name" value="RING/U-box"/>
    <property type="match status" value="1"/>
</dbReference>
<feature type="repeat" description="ANK" evidence="6">
    <location>
        <begin position="672"/>
        <end position="704"/>
    </location>
</feature>
<dbReference type="PROSITE" id="PS50297">
    <property type="entry name" value="ANK_REP_REGION"/>
    <property type="match status" value="3"/>
</dbReference>
<sequence length="853" mass="93066">MATGIMWLVYATRPLTSTELGAAMICEVAGDGASIIDPDMATNSFLDMLCGLAWLREGRVCITHPALSSTIVAKQQDSTDATWYHIPNGPQRIADVCMNLITAFDGSCSPALSCPSTSPAPKPAAHVLLSYAIENWYTHAIKTNHTSLDHSFIVSLLVSKLSKPKFDLWFTALLRQAVDADGRSAIYHATGYGYLDIVNELLRHEAQVYASDDGGRPLDIACERGHVQVLKTVLEMAPPAKYKGSQEHVSSALEKACSWGQTNALRALLPYYDRRRYEGSADGPLDFLLCVTSRHGRIDTVLFLLDQRASQRAHDWDYGGRTPLHHAASYNSPKLAQLLILRGAPLDVGDDETKTPLIIVSSANAFHVAEILVKAGADLSVEDSDGTSALYAATLRGHTRLVRFLLDAGGANLTPPRDYAQSCQTILDFALLYGTRDDFEAVSTYFTETASEGTAAPMAASPNAVHAFLRDEGSDSQRIEVLLSRHGLDINMGFGDDHGTILHLAASLGRLDVAELLLSPQHGCEPANCNILREGLGTPLQVAAGGSTEAHVEIDKEANNLVAGHFGSVLQSAVASGYVRMVKLIVKFGVREATTPSGVHGTPLHAAVDAGDAGIVGYLIDARGVLGMTADTRDQEGRLPHHIAALRDNTVMFRKFVAHVSDSPPLRTRDYQGRNALHLALGQGSVEVIDRILKRDPEMVHEKDDDGWTALHWACRGQENAALVRRLLEMGADKKELTQRGWLPRDVAAFHRCDFLADVEVANDPAPLPRGMGMHGEIEGRRRVTSAADLVVGTTCDSCYCRLYGLRYRCRTCWKTDICFKCFRHVKKCHYKGHTFSKTDAFGLELEILDPWV</sequence>
<feature type="repeat" description="ANK" evidence="6">
    <location>
        <begin position="385"/>
        <end position="409"/>
    </location>
</feature>
<keyword evidence="3" id="KW-0863">Zinc-finger</keyword>
<feature type="repeat" description="ANK" evidence="6">
    <location>
        <begin position="319"/>
        <end position="351"/>
    </location>
</feature>
<dbReference type="Pfam" id="PF00023">
    <property type="entry name" value="Ank"/>
    <property type="match status" value="2"/>
</dbReference>
<keyword evidence="4" id="KW-0862">Zinc</keyword>
<gene>
    <name evidence="7" type="ORF">C8A01DRAFT_32459</name>
</gene>
<dbReference type="PROSITE" id="PS50088">
    <property type="entry name" value="ANK_REPEAT"/>
    <property type="match status" value="6"/>
</dbReference>
<dbReference type="SMART" id="SM00248">
    <property type="entry name" value="ANK"/>
    <property type="match status" value="13"/>
</dbReference>
<dbReference type="Pfam" id="PF12796">
    <property type="entry name" value="Ank_2"/>
    <property type="match status" value="2"/>
</dbReference>
<dbReference type="EMBL" id="MU854328">
    <property type="protein sequence ID" value="KAK4043332.1"/>
    <property type="molecule type" value="Genomic_DNA"/>
</dbReference>
<feature type="repeat" description="ANK" evidence="6">
    <location>
        <begin position="181"/>
        <end position="213"/>
    </location>
</feature>